<dbReference type="InterPro" id="IPR024078">
    <property type="entry name" value="LmbE-like_dom_sf"/>
</dbReference>
<dbReference type="EMBL" id="JBCHKQ010000001">
    <property type="protein sequence ID" value="MEM5947128.1"/>
    <property type="molecule type" value="Genomic_DNA"/>
</dbReference>
<proteinExistence type="predicted"/>
<reference evidence="1 2" key="1">
    <citation type="submission" date="2024-03" db="EMBL/GenBank/DDBJ databases">
        <title>Ignisphaera cupida sp. nov., a hyperthermophilic hydrolytic archaeon from a hot spring of Kamchatka, and proposal of Ignisphaeraceae fam. nov.</title>
        <authorList>
            <person name="Podosokorskaya O.A."/>
            <person name="Elcheninov A.G."/>
            <person name="Maltseva A.I."/>
            <person name="Zayulina K.S."/>
            <person name="Novikov A."/>
            <person name="Merkel A.Y."/>
        </authorList>
    </citation>
    <scope>NUCLEOTIDE SEQUENCE [LARGE SCALE GENOMIC DNA]</scope>
    <source>
        <strain evidence="1 2">38H-sp</strain>
    </source>
</reference>
<gene>
    <name evidence="1" type="ORF">WKV44_01070</name>
</gene>
<dbReference type="Pfam" id="PF02585">
    <property type="entry name" value="PIG-L"/>
    <property type="match status" value="1"/>
</dbReference>
<dbReference type="SUPFAM" id="SSF102588">
    <property type="entry name" value="LmbE-like"/>
    <property type="match status" value="1"/>
</dbReference>
<sequence>MLKSRNPKTGEVIRESVPDKHFKDWQGRDEKWLFISPHDDDVIIGGALLIQWALMNKVSVDVLIVTDGSMGYCTEEQRDNIKEIRRKETNAAFALLGVDEVKWLGFPDGGLRLYQGRRAAQKDEAAAIAGYVGLQNSFTYWFRKLKPTRVFIMADSDYHPDHKVAHEEAIISLFHANNQIWPELGKGRDFFPAVYELAAYCDFVSPPTIEICARTEMFNKKLKSIKAFSSQEEIIAPLVRILEDRGPYEYVREFDFKLYDPQVYKALFE</sequence>
<evidence type="ECO:0000313" key="1">
    <source>
        <dbReference type="EMBL" id="MEM5947128.1"/>
    </source>
</evidence>
<keyword evidence="2" id="KW-1185">Reference proteome</keyword>
<dbReference type="RefSeq" id="WP_420068581.1">
    <property type="nucleotide sequence ID" value="NZ_JBCHKQ010000001.1"/>
</dbReference>
<protein>
    <submittedName>
        <fullName evidence="1">PIG-L family deacetylase</fullName>
        <ecNumber evidence="1">3.5.1.-</ecNumber>
    </submittedName>
</protein>
<name>A0ABU9U8Y2_9SPIR</name>
<comment type="caution">
    <text evidence="1">The sequence shown here is derived from an EMBL/GenBank/DDBJ whole genome shotgun (WGS) entry which is preliminary data.</text>
</comment>
<keyword evidence="1" id="KW-0378">Hydrolase</keyword>
<dbReference type="Gene3D" id="3.40.50.10320">
    <property type="entry name" value="LmbE-like"/>
    <property type="match status" value="1"/>
</dbReference>
<dbReference type="InterPro" id="IPR003737">
    <property type="entry name" value="GlcNAc_PI_deacetylase-related"/>
</dbReference>
<dbReference type="Proteomes" id="UP001466331">
    <property type="component" value="Unassembled WGS sequence"/>
</dbReference>
<accession>A0ABU9U8Y2</accession>
<evidence type="ECO:0000313" key="2">
    <source>
        <dbReference type="Proteomes" id="UP001466331"/>
    </source>
</evidence>
<dbReference type="GO" id="GO:0016787">
    <property type="term" value="F:hydrolase activity"/>
    <property type="evidence" value="ECO:0007669"/>
    <property type="project" value="UniProtKB-KW"/>
</dbReference>
<dbReference type="EC" id="3.5.1.-" evidence="1"/>
<organism evidence="1 2">
    <name type="scientific">Rarispira pelagica</name>
    <dbReference type="NCBI Taxonomy" id="3141764"/>
    <lineage>
        <taxon>Bacteria</taxon>
        <taxon>Pseudomonadati</taxon>
        <taxon>Spirochaetota</taxon>
        <taxon>Spirochaetia</taxon>
        <taxon>Winmispirales</taxon>
        <taxon>Winmispiraceae</taxon>
        <taxon>Rarispira</taxon>
    </lineage>
</organism>